<comment type="caution">
    <text evidence="1">The sequence shown here is derived from an EMBL/GenBank/DDBJ whole genome shotgun (WGS) entry which is preliminary data.</text>
</comment>
<protein>
    <submittedName>
        <fullName evidence="1">Uncharacterized protein</fullName>
    </submittedName>
</protein>
<dbReference type="EMBL" id="CAUOFW020008724">
    <property type="protein sequence ID" value="CAK9183678.1"/>
    <property type="molecule type" value="Genomic_DNA"/>
</dbReference>
<name>A0ABC8URL2_9AQUA</name>
<feature type="non-terminal residue" evidence="1">
    <location>
        <position position="1"/>
    </location>
</feature>
<evidence type="ECO:0000313" key="2">
    <source>
        <dbReference type="Proteomes" id="UP001642360"/>
    </source>
</evidence>
<dbReference type="Proteomes" id="UP001642360">
    <property type="component" value="Unassembled WGS sequence"/>
</dbReference>
<accession>A0ABC8URL2</accession>
<organism evidence="1 2">
    <name type="scientific">Ilex paraguariensis</name>
    <name type="common">yerba mate</name>
    <dbReference type="NCBI Taxonomy" id="185542"/>
    <lineage>
        <taxon>Eukaryota</taxon>
        <taxon>Viridiplantae</taxon>
        <taxon>Streptophyta</taxon>
        <taxon>Embryophyta</taxon>
        <taxon>Tracheophyta</taxon>
        <taxon>Spermatophyta</taxon>
        <taxon>Magnoliopsida</taxon>
        <taxon>eudicotyledons</taxon>
        <taxon>Gunneridae</taxon>
        <taxon>Pentapetalae</taxon>
        <taxon>asterids</taxon>
        <taxon>campanulids</taxon>
        <taxon>Aquifoliales</taxon>
        <taxon>Aquifoliaceae</taxon>
        <taxon>Ilex</taxon>
    </lineage>
</organism>
<sequence length="70" mass="8131">NETTINRKQMDCEDQGLIVQAWSKEGKRADKSFDKLTEGLEGIWSFWKRILISDWRLGQGFTISIWVGRG</sequence>
<dbReference type="AlphaFoldDB" id="A0ABC8URL2"/>
<reference evidence="1 2" key="1">
    <citation type="submission" date="2024-02" db="EMBL/GenBank/DDBJ databases">
        <authorList>
            <person name="Vignale AGUSTIN F."/>
            <person name="Sosa J E."/>
            <person name="Modenutti C."/>
        </authorList>
    </citation>
    <scope>NUCLEOTIDE SEQUENCE [LARGE SCALE GENOMIC DNA]</scope>
</reference>
<evidence type="ECO:0000313" key="1">
    <source>
        <dbReference type="EMBL" id="CAK9183678.1"/>
    </source>
</evidence>
<proteinExistence type="predicted"/>
<keyword evidence="2" id="KW-1185">Reference proteome</keyword>
<gene>
    <name evidence="1" type="ORF">ILEXP_LOCUS53966</name>
</gene>